<dbReference type="InterPro" id="IPR010131">
    <property type="entry name" value="MdtP/NodT-like"/>
</dbReference>
<name>A0A5C6EG26_9BACT</name>
<dbReference type="AlphaFoldDB" id="A0A5C6EG26"/>
<protein>
    <submittedName>
        <fullName evidence="5">Toluene efflux pump outer membrane protein TtgI</fullName>
    </submittedName>
</protein>
<feature type="region of interest" description="Disordered" evidence="4">
    <location>
        <begin position="156"/>
        <end position="198"/>
    </location>
</feature>
<keyword evidence="2" id="KW-0472">Membrane</keyword>
<comment type="caution">
    <text evidence="5">The sequence shown here is derived from an EMBL/GenBank/DDBJ whole genome shotgun (WGS) entry which is preliminary data.</text>
</comment>
<feature type="compositionally biased region" description="Basic and acidic residues" evidence="4">
    <location>
        <begin position="164"/>
        <end position="186"/>
    </location>
</feature>
<organism evidence="5 6">
    <name type="scientific">Rubripirellula reticaptiva</name>
    <dbReference type="NCBI Taxonomy" id="2528013"/>
    <lineage>
        <taxon>Bacteria</taxon>
        <taxon>Pseudomonadati</taxon>
        <taxon>Planctomycetota</taxon>
        <taxon>Planctomycetia</taxon>
        <taxon>Pirellulales</taxon>
        <taxon>Pirellulaceae</taxon>
        <taxon>Rubripirellula</taxon>
    </lineage>
</organism>
<dbReference type="Gene3D" id="1.20.1600.10">
    <property type="entry name" value="Outer membrane efflux proteins (OEP)"/>
    <property type="match status" value="1"/>
</dbReference>
<dbReference type="Gene3D" id="2.20.200.10">
    <property type="entry name" value="Outer membrane efflux proteins (OEP)"/>
    <property type="match status" value="1"/>
</dbReference>
<keyword evidence="2" id="KW-0449">Lipoprotein</keyword>
<sequence length="646" mass="70876">MVMNRRFLEAIPSKLKKRAYLSAIVCGLLATSSGCNIPGLRRAQPGAAIPTAYNWNNGAPFWRSKTMASADAAESHTAESDGKVHSLDVGELQTERWDGNASEPVVPNEVDVATFDKQKDPSSFGNFVRATSFLDPVAQDDEKNPAIDDQIKEIEAELGDDADREPLGDGFDEGRDEKEQSYRSDVTESASDLSGNGLIDTEIGPSDNSIGIVGFENSSQLPQAVFYNDPYLLSLITETITGNQELKILSEEVRIACNETYARSGEYRPFVTLGAGAGFEKTGRHTRSGAVEHQLEVAPGKEFPDPLGDFGVGANVSWEIDIWNKLRNAQRAAGMRYLATQEGRNYIVTRVVAEVAENYYKLLALDSRLQTLQATVEIQQQSLKVAQSKKDAGRGTELAVQRFKAEVQKNVSERSLIAQEIVEVENRINFLAGRYPQPVGRISAEFVDLNLTTLGAGVPSELLQNRADIREAERQVAAAGLDVQVARARFYPSLSLTAGLGWNAFATGYLFRTPESLIYGMAGELVGPLINKRAIRADYSSANASQLQAIYNYQQTVLEAHIEVVNQITKVENYRQSIEVKKKQLESLQASVDAANKLFQNARAEYVEVLLAQREMMEAKMVLIDTKQEQLAAIVNAYQALGGGGF</sequence>
<dbReference type="EMBL" id="SJPX01000006">
    <property type="protein sequence ID" value="TWU47007.1"/>
    <property type="molecule type" value="Genomic_DNA"/>
</dbReference>
<dbReference type="NCBIfam" id="TIGR01845">
    <property type="entry name" value="outer_NodT"/>
    <property type="match status" value="1"/>
</dbReference>
<keyword evidence="6" id="KW-1185">Reference proteome</keyword>
<dbReference type="InterPro" id="IPR003423">
    <property type="entry name" value="OMP_efflux"/>
</dbReference>
<evidence type="ECO:0000313" key="6">
    <source>
        <dbReference type="Proteomes" id="UP000317977"/>
    </source>
</evidence>
<dbReference type="GO" id="GO:0015562">
    <property type="term" value="F:efflux transmembrane transporter activity"/>
    <property type="evidence" value="ECO:0007669"/>
    <property type="project" value="InterPro"/>
</dbReference>
<dbReference type="SUPFAM" id="SSF56954">
    <property type="entry name" value="Outer membrane efflux proteins (OEP)"/>
    <property type="match status" value="1"/>
</dbReference>
<comment type="subcellular location">
    <subcellularLocation>
        <location evidence="2">Cell membrane</location>
        <topology evidence="2">Lipid-anchor</topology>
    </subcellularLocation>
</comment>
<evidence type="ECO:0000256" key="2">
    <source>
        <dbReference type="RuleBase" id="RU362097"/>
    </source>
</evidence>
<keyword evidence="2" id="KW-0812">Transmembrane</keyword>
<evidence type="ECO:0000313" key="5">
    <source>
        <dbReference type="EMBL" id="TWU47007.1"/>
    </source>
</evidence>
<gene>
    <name evidence="5" type="primary">ttgI</name>
    <name evidence="5" type="ORF">Poly59_59810</name>
</gene>
<dbReference type="GO" id="GO:0005886">
    <property type="term" value="C:plasma membrane"/>
    <property type="evidence" value="ECO:0007669"/>
    <property type="project" value="UniProtKB-SubCell"/>
</dbReference>
<dbReference type="Proteomes" id="UP000317977">
    <property type="component" value="Unassembled WGS sequence"/>
</dbReference>
<dbReference type="PROSITE" id="PS51257">
    <property type="entry name" value="PROKAR_LIPOPROTEIN"/>
    <property type="match status" value="1"/>
</dbReference>
<evidence type="ECO:0000256" key="4">
    <source>
        <dbReference type="SAM" id="MobiDB-lite"/>
    </source>
</evidence>
<reference evidence="5 6" key="1">
    <citation type="submission" date="2019-02" db="EMBL/GenBank/DDBJ databases">
        <title>Deep-cultivation of Planctomycetes and their phenomic and genomic characterization uncovers novel biology.</title>
        <authorList>
            <person name="Wiegand S."/>
            <person name="Jogler M."/>
            <person name="Boedeker C."/>
            <person name="Pinto D."/>
            <person name="Vollmers J."/>
            <person name="Rivas-Marin E."/>
            <person name="Kohn T."/>
            <person name="Peeters S.H."/>
            <person name="Heuer A."/>
            <person name="Rast P."/>
            <person name="Oberbeckmann S."/>
            <person name="Bunk B."/>
            <person name="Jeske O."/>
            <person name="Meyerdierks A."/>
            <person name="Storesund J.E."/>
            <person name="Kallscheuer N."/>
            <person name="Luecker S."/>
            <person name="Lage O.M."/>
            <person name="Pohl T."/>
            <person name="Merkel B.J."/>
            <person name="Hornburger P."/>
            <person name="Mueller R.-W."/>
            <person name="Bruemmer F."/>
            <person name="Labrenz M."/>
            <person name="Spormann A.M."/>
            <person name="Op Den Camp H."/>
            <person name="Overmann J."/>
            <person name="Amann R."/>
            <person name="Jetten M.S.M."/>
            <person name="Mascher T."/>
            <person name="Medema M.H."/>
            <person name="Devos D.P."/>
            <person name="Kaster A.-K."/>
            <person name="Ovreas L."/>
            <person name="Rohde M."/>
            <person name="Galperin M.Y."/>
            <person name="Jogler C."/>
        </authorList>
    </citation>
    <scope>NUCLEOTIDE SEQUENCE [LARGE SCALE GENOMIC DNA]</scope>
    <source>
        <strain evidence="5 6">Poly59</strain>
    </source>
</reference>
<proteinExistence type="inferred from homology"/>
<dbReference type="PANTHER" id="PTHR30203">
    <property type="entry name" value="OUTER MEMBRANE CATION EFFLUX PROTEIN"/>
    <property type="match status" value="1"/>
</dbReference>
<keyword evidence="2" id="KW-0564">Palmitate</keyword>
<evidence type="ECO:0000256" key="3">
    <source>
        <dbReference type="SAM" id="Coils"/>
    </source>
</evidence>
<dbReference type="Pfam" id="PF02321">
    <property type="entry name" value="OEP"/>
    <property type="match status" value="2"/>
</dbReference>
<keyword evidence="2" id="KW-1134">Transmembrane beta strand</keyword>
<keyword evidence="3" id="KW-0175">Coiled coil</keyword>
<feature type="coiled-coil region" evidence="3">
    <location>
        <begin position="571"/>
        <end position="605"/>
    </location>
</feature>
<comment type="similarity">
    <text evidence="1 2">Belongs to the outer membrane factor (OMF) (TC 1.B.17) family.</text>
</comment>
<accession>A0A5C6EG26</accession>
<dbReference type="PANTHER" id="PTHR30203:SF30">
    <property type="entry name" value="OUTER MEMBRANE PROTEIN-RELATED"/>
    <property type="match status" value="1"/>
</dbReference>
<evidence type="ECO:0000256" key="1">
    <source>
        <dbReference type="ARBA" id="ARBA00007613"/>
    </source>
</evidence>